<keyword evidence="4" id="KW-1185">Reference proteome</keyword>
<gene>
    <name evidence="3" type="ORF">AMATHDRAFT_187285</name>
</gene>
<accession>A0A2A9P0F5</accession>
<dbReference type="Pfam" id="PF22514">
    <property type="entry name" value="EXPB1_D1"/>
    <property type="match status" value="1"/>
</dbReference>
<dbReference type="AlphaFoldDB" id="A0A2A9P0F5"/>
<reference evidence="3 4" key="1">
    <citation type="submission" date="2014-02" db="EMBL/GenBank/DDBJ databases">
        <title>Transposable element dynamics among asymbiotic and ectomycorrhizal Amanita fungi.</title>
        <authorList>
            <consortium name="DOE Joint Genome Institute"/>
            <person name="Hess J."/>
            <person name="Skrede I."/>
            <person name="Wolfe B."/>
            <person name="LaButti K."/>
            <person name="Ohm R.A."/>
            <person name="Grigoriev I.V."/>
            <person name="Pringle A."/>
        </authorList>
    </citation>
    <scope>NUCLEOTIDE SEQUENCE [LARGE SCALE GENOMIC DNA]</scope>
    <source>
        <strain evidence="3 4">SKay4041</strain>
    </source>
</reference>
<evidence type="ECO:0000313" key="3">
    <source>
        <dbReference type="EMBL" id="PFH53842.1"/>
    </source>
</evidence>
<dbReference type="CDD" id="cd22278">
    <property type="entry name" value="DPBB_GH45_endoglucanase"/>
    <property type="match status" value="1"/>
</dbReference>
<dbReference type="InterPro" id="IPR036908">
    <property type="entry name" value="RlpA-like_sf"/>
</dbReference>
<protein>
    <recommendedName>
        <fullName evidence="2">Expansin-like EG45 domain-containing protein</fullName>
    </recommendedName>
</protein>
<dbReference type="InterPro" id="IPR007112">
    <property type="entry name" value="Expansin/allergen_DPBB_dom"/>
</dbReference>
<sequence>MAIVALLLSLLVYSVRSEWIDYPSQGQASLTHYQIPRDYVASCGCAPSSTHYPTAALSQFAYGSNTSYGPACGKCFKLTLIDPVVANPPFTPSVTKSIVVKITDLCPFSAESWCGGTPSEPNAAGAFLNFDLAFPSRAIPDNFFPSDEALYGYKDFGVWNVKYETVSCNVDWAGRHDNTALGSVAALGDGACCPIDPTGGVNDTCPSYSDKNGIPPNTANASHSVEIPDYLVQFLGLIISCMFWY</sequence>
<dbReference type="EMBL" id="KZ301972">
    <property type="protein sequence ID" value="PFH53842.1"/>
    <property type="molecule type" value="Genomic_DNA"/>
</dbReference>
<dbReference type="PROSITE" id="PS50842">
    <property type="entry name" value="EXPANSIN_EG45"/>
    <property type="match status" value="1"/>
</dbReference>
<evidence type="ECO:0000259" key="2">
    <source>
        <dbReference type="PROSITE" id="PS50842"/>
    </source>
</evidence>
<name>A0A2A9P0F5_9AGAR</name>
<evidence type="ECO:0000256" key="1">
    <source>
        <dbReference type="SAM" id="SignalP"/>
    </source>
</evidence>
<dbReference type="Proteomes" id="UP000242287">
    <property type="component" value="Unassembled WGS sequence"/>
</dbReference>
<feature type="signal peptide" evidence="1">
    <location>
        <begin position="1"/>
        <end position="17"/>
    </location>
</feature>
<feature type="domain" description="Expansin-like EG45" evidence="2">
    <location>
        <begin position="40"/>
        <end position="173"/>
    </location>
</feature>
<dbReference type="Gene3D" id="2.40.40.10">
    <property type="entry name" value="RlpA-like domain"/>
    <property type="match status" value="1"/>
</dbReference>
<evidence type="ECO:0000313" key="4">
    <source>
        <dbReference type="Proteomes" id="UP000242287"/>
    </source>
</evidence>
<proteinExistence type="predicted"/>
<keyword evidence="1" id="KW-0732">Signal</keyword>
<organism evidence="3 4">
    <name type="scientific">Amanita thiersii Skay4041</name>
    <dbReference type="NCBI Taxonomy" id="703135"/>
    <lineage>
        <taxon>Eukaryota</taxon>
        <taxon>Fungi</taxon>
        <taxon>Dikarya</taxon>
        <taxon>Basidiomycota</taxon>
        <taxon>Agaricomycotina</taxon>
        <taxon>Agaricomycetes</taxon>
        <taxon>Agaricomycetidae</taxon>
        <taxon>Agaricales</taxon>
        <taxon>Pluteineae</taxon>
        <taxon>Amanitaceae</taxon>
        <taxon>Amanita</taxon>
    </lineage>
</organism>
<dbReference type="OrthoDB" id="5823761at2759"/>
<feature type="chain" id="PRO_5012225259" description="Expansin-like EG45 domain-containing protein" evidence="1">
    <location>
        <begin position="18"/>
        <end position="245"/>
    </location>
</feature>
<dbReference type="SUPFAM" id="SSF50685">
    <property type="entry name" value="Barwin-like endoglucanases"/>
    <property type="match status" value="1"/>
</dbReference>